<organism evidence="3 4">
    <name type="scientific">Dreissena polymorpha</name>
    <name type="common">Zebra mussel</name>
    <name type="synonym">Mytilus polymorpha</name>
    <dbReference type="NCBI Taxonomy" id="45954"/>
    <lineage>
        <taxon>Eukaryota</taxon>
        <taxon>Metazoa</taxon>
        <taxon>Spiralia</taxon>
        <taxon>Lophotrochozoa</taxon>
        <taxon>Mollusca</taxon>
        <taxon>Bivalvia</taxon>
        <taxon>Autobranchia</taxon>
        <taxon>Heteroconchia</taxon>
        <taxon>Euheterodonta</taxon>
        <taxon>Imparidentia</taxon>
        <taxon>Neoheterodontei</taxon>
        <taxon>Myida</taxon>
        <taxon>Dreissenoidea</taxon>
        <taxon>Dreissenidae</taxon>
        <taxon>Dreissena</taxon>
    </lineage>
</organism>
<feature type="compositionally biased region" description="Acidic residues" evidence="1">
    <location>
        <begin position="211"/>
        <end position="220"/>
    </location>
</feature>
<dbReference type="PANTHER" id="PTHR47595">
    <property type="entry name" value="HEAT SHOCK 70 KDA PROTEIN 14"/>
    <property type="match status" value="1"/>
</dbReference>
<keyword evidence="4" id="KW-1185">Reference proteome</keyword>
<feature type="domain" description="Myb/SANT-like DNA-binding" evidence="2">
    <location>
        <begin position="104"/>
        <end position="186"/>
    </location>
</feature>
<gene>
    <name evidence="3" type="ORF">DPMN_109606</name>
</gene>
<evidence type="ECO:0000256" key="1">
    <source>
        <dbReference type="SAM" id="MobiDB-lite"/>
    </source>
</evidence>
<evidence type="ECO:0000313" key="4">
    <source>
        <dbReference type="Proteomes" id="UP000828390"/>
    </source>
</evidence>
<feature type="region of interest" description="Disordered" evidence="1">
    <location>
        <begin position="201"/>
        <end position="227"/>
    </location>
</feature>
<sequence>MVISQNIKIQGCFYHLTQSTWRRIQSEGLQALYREDKAVRHFVGFGRFDVSENMFSKEAGKWLTWLTRKETVLTVETRKQDRDGDVLEESHRDNQKQFVLLKGTVLKLIDLHQHYEVQFKKPGIKKKSVWCKIAADINTEKEVQVSATQCEQKWKNLTKTFRDTVDHNSKSGNERKECSFFKELQESYGYRPNVKPIYVSGSHCSSSKESDETEEENSEMNDEKLQPKIKTPIQNRKDAVVELMNEMRADFREEQKQLLSSLAQQHEDRMNNEKCKLDLLAKLVSAIEKNIKNLFSNVSCLVVTGSCIY</sequence>
<dbReference type="Gene3D" id="1.10.10.60">
    <property type="entry name" value="Homeodomain-like"/>
    <property type="match status" value="1"/>
</dbReference>
<reference evidence="3" key="2">
    <citation type="submission" date="2020-11" db="EMBL/GenBank/DDBJ databases">
        <authorList>
            <person name="McCartney M.A."/>
            <person name="Auch B."/>
            <person name="Kono T."/>
            <person name="Mallez S."/>
            <person name="Becker A."/>
            <person name="Gohl D.M."/>
            <person name="Silverstein K.A.T."/>
            <person name="Koren S."/>
            <person name="Bechman K.B."/>
            <person name="Herman A."/>
            <person name="Abrahante J.E."/>
            <person name="Garbe J."/>
        </authorList>
    </citation>
    <scope>NUCLEOTIDE SEQUENCE</scope>
    <source>
        <strain evidence="3">Duluth1</strain>
        <tissue evidence="3">Whole animal</tissue>
    </source>
</reference>
<comment type="caution">
    <text evidence="3">The sequence shown here is derived from an EMBL/GenBank/DDBJ whole genome shotgun (WGS) entry which is preliminary data.</text>
</comment>
<dbReference type="EMBL" id="JAIWYP010000004">
    <property type="protein sequence ID" value="KAH3836236.1"/>
    <property type="molecule type" value="Genomic_DNA"/>
</dbReference>
<evidence type="ECO:0000313" key="3">
    <source>
        <dbReference type="EMBL" id="KAH3836236.1"/>
    </source>
</evidence>
<proteinExistence type="predicted"/>
<name>A0A9D4QM50_DREPO</name>
<dbReference type="Proteomes" id="UP000828390">
    <property type="component" value="Unassembled WGS sequence"/>
</dbReference>
<dbReference type="PANTHER" id="PTHR47595:SF1">
    <property type="entry name" value="MYB_SANT-LIKE DNA-BINDING DOMAIN-CONTAINING PROTEIN"/>
    <property type="match status" value="1"/>
</dbReference>
<dbReference type="InterPro" id="IPR044822">
    <property type="entry name" value="Myb_DNA-bind_4"/>
</dbReference>
<protein>
    <recommendedName>
        <fullName evidence="2">Myb/SANT-like DNA-binding domain-containing protein</fullName>
    </recommendedName>
</protein>
<dbReference type="Pfam" id="PF13837">
    <property type="entry name" value="Myb_DNA-bind_4"/>
    <property type="match status" value="1"/>
</dbReference>
<evidence type="ECO:0000259" key="2">
    <source>
        <dbReference type="Pfam" id="PF13837"/>
    </source>
</evidence>
<accession>A0A9D4QM50</accession>
<dbReference type="AlphaFoldDB" id="A0A9D4QM50"/>
<reference evidence="3" key="1">
    <citation type="journal article" date="2019" name="bioRxiv">
        <title>The Genome of the Zebra Mussel, Dreissena polymorpha: A Resource for Invasive Species Research.</title>
        <authorList>
            <person name="McCartney M.A."/>
            <person name="Auch B."/>
            <person name="Kono T."/>
            <person name="Mallez S."/>
            <person name="Zhang Y."/>
            <person name="Obille A."/>
            <person name="Becker A."/>
            <person name="Abrahante J.E."/>
            <person name="Garbe J."/>
            <person name="Badalamenti J.P."/>
            <person name="Herman A."/>
            <person name="Mangelson H."/>
            <person name="Liachko I."/>
            <person name="Sullivan S."/>
            <person name="Sone E.D."/>
            <person name="Koren S."/>
            <person name="Silverstein K.A.T."/>
            <person name="Beckman K.B."/>
            <person name="Gohl D.M."/>
        </authorList>
    </citation>
    <scope>NUCLEOTIDE SEQUENCE</scope>
    <source>
        <strain evidence="3">Duluth1</strain>
        <tissue evidence="3">Whole animal</tissue>
    </source>
</reference>